<comment type="caution">
    <text evidence="5">The sequence shown here is derived from an EMBL/GenBank/DDBJ whole genome shotgun (WGS) entry which is preliminary data.</text>
</comment>
<dbReference type="SUPFAM" id="SSF52540">
    <property type="entry name" value="P-loop containing nucleoside triphosphate hydrolases"/>
    <property type="match status" value="1"/>
</dbReference>
<sequence>MASLTLKHIHKVYDGGVRAVSDLNLQIDDKDFVVFVGPSGCGKSTTLRMIAGLETITAGELDIDGKVVNDLPPKDRDIAMVFQNYALYPHKTVYENMAFGLRLAKLDKDEIDRRIKSAAEVLGLTPYLSRKPKALSGGQRQRVALGRAIVREPKVFLLDEPLSNLDAKLRVQMRSEITKLHRRLGTTFVYVTHDQTEAMTMGSKIVVMKDGVVQQVDTPTRLYDHPANVFVATFLGTPQMNLFDCRIVEENGAYYGLITKGSSAFKIKIHDKTIRELIDLDYIGKEVILGLRPEEIYQVDSADGAESIPVVIDVIEKLGSELVAYCQIEGTEIPIVAKLDGRKELREGDRLTVTFHTTHLHLFDKDSKRRIAALVGENFVVTRLNGKDGTYTLGEETIKLDGDKLSRLLPSFRGENDVFLRIPANAFGLECKEGSLKLKATIQSVEGEKGSRFMYFSIPGLKTYLTADLPLLEAKPGDQVDLYLDPTLCELYDKKLKNRLIAAYPFTSNSCIADVRKEKDGACYAKFGGYCLKLEGDYEPGHYELTIPFDAFTLLKRVGRFGRLEGLDKQDSMKFKCVNESLLGENAVLYANLPEFPDYVCVLCPGYASCFDSKSACFNIDASKLVLRKAEKQ</sequence>
<dbReference type="GO" id="GO:0005524">
    <property type="term" value="F:ATP binding"/>
    <property type="evidence" value="ECO:0007669"/>
    <property type="project" value="UniProtKB-KW"/>
</dbReference>
<keyword evidence="2" id="KW-0547">Nucleotide-binding</keyword>
<dbReference type="NCBIfam" id="NF008653">
    <property type="entry name" value="PRK11650.1"/>
    <property type="match status" value="1"/>
</dbReference>
<dbReference type="SUPFAM" id="SSF50331">
    <property type="entry name" value="MOP-like"/>
    <property type="match status" value="1"/>
</dbReference>
<dbReference type="GO" id="GO:0055052">
    <property type="term" value="C:ATP-binding cassette (ABC) transporter complex, substrate-binding subunit-containing"/>
    <property type="evidence" value="ECO:0007669"/>
    <property type="project" value="TreeGrafter"/>
</dbReference>
<organism evidence="5 6">
    <name type="scientific">Candidatus Alloenteromonas pullicola</name>
    <dbReference type="NCBI Taxonomy" id="2840784"/>
    <lineage>
        <taxon>Bacteria</taxon>
        <taxon>Bacillati</taxon>
        <taxon>Bacillota</taxon>
        <taxon>Bacillota incertae sedis</taxon>
        <taxon>Candidatus Alloenteromonas</taxon>
    </lineage>
</organism>
<dbReference type="SMART" id="SM00382">
    <property type="entry name" value="AAA"/>
    <property type="match status" value="1"/>
</dbReference>
<reference evidence="5" key="1">
    <citation type="submission" date="2020-10" db="EMBL/GenBank/DDBJ databases">
        <authorList>
            <person name="Gilroy R."/>
        </authorList>
    </citation>
    <scope>NUCLEOTIDE SEQUENCE</scope>
    <source>
        <strain evidence="5">ChiGjej1B1-22543</strain>
    </source>
</reference>
<evidence type="ECO:0000313" key="6">
    <source>
        <dbReference type="Proteomes" id="UP000824070"/>
    </source>
</evidence>
<dbReference type="PANTHER" id="PTHR43875:SF1">
    <property type="entry name" value="OSMOPROTECTIVE COMPOUNDS UPTAKE ATP-BINDING PROTEIN GGTA"/>
    <property type="match status" value="1"/>
</dbReference>
<dbReference type="FunFam" id="3.40.50.300:FF:000042">
    <property type="entry name" value="Maltose/maltodextrin ABC transporter, ATP-binding protein"/>
    <property type="match status" value="1"/>
</dbReference>
<protein>
    <submittedName>
        <fullName evidence="5">Sn-glycerol-3-phosphate ABC transporter ATP-binding protein UgpC</fullName>
    </submittedName>
</protein>
<dbReference type="InterPro" id="IPR015855">
    <property type="entry name" value="ABC_transpr_MalK-like"/>
</dbReference>
<dbReference type="Pfam" id="PF00005">
    <property type="entry name" value="ABC_tran"/>
    <property type="match status" value="1"/>
</dbReference>
<dbReference type="Gene3D" id="2.40.50.140">
    <property type="entry name" value="Nucleic acid-binding proteins"/>
    <property type="match status" value="1"/>
</dbReference>
<dbReference type="Pfam" id="PF17912">
    <property type="entry name" value="OB_MalK"/>
    <property type="match status" value="1"/>
</dbReference>
<keyword evidence="1" id="KW-0813">Transport</keyword>
<dbReference type="EMBL" id="DVMV01000018">
    <property type="protein sequence ID" value="HIU45190.1"/>
    <property type="molecule type" value="Genomic_DNA"/>
</dbReference>
<reference evidence="5" key="2">
    <citation type="journal article" date="2021" name="PeerJ">
        <title>Extensive microbial diversity within the chicken gut microbiome revealed by metagenomics and culture.</title>
        <authorList>
            <person name="Gilroy R."/>
            <person name="Ravi A."/>
            <person name="Getino M."/>
            <person name="Pursley I."/>
            <person name="Horton D.L."/>
            <person name="Alikhan N.F."/>
            <person name="Baker D."/>
            <person name="Gharbi K."/>
            <person name="Hall N."/>
            <person name="Watson M."/>
            <person name="Adriaenssens E.M."/>
            <person name="Foster-Nyarko E."/>
            <person name="Jarju S."/>
            <person name="Secka A."/>
            <person name="Antonio M."/>
            <person name="Oren A."/>
            <person name="Chaudhuri R.R."/>
            <person name="La Ragione R."/>
            <person name="Hildebrand F."/>
            <person name="Pallen M.J."/>
        </authorList>
    </citation>
    <scope>NUCLEOTIDE SEQUENCE</scope>
    <source>
        <strain evidence="5">ChiGjej1B1-22543</strain>
    </source>
</reference>
<dbReference type="PROSITE" id="PS50893">
    <property type="entry name" value="ABC_TRANSPORTER_2"/>
    <property type="match status" value="1"/>
</dbReference>
<dbReference type="InterPro" id="IPR012340">
    <property type="entry name" value="NA-bd_OB-fold"/>
</dbReference>
<dbReference type="Proteomes" id="UP000824070">
    <property type="component" value="Unassembled WGS sequence"/>
</dbReference>
<gene>
    <name evidence="5" type="primary">ugpC</name>
    <name evidence="5" type="ORF">IAC52_02705</name>
</gene>
<evidence type="ECO:0000256" key="2">
    <source>
        <dbReference type="ARBA" id="ARBA00022741"/>
    </source>
</evidence>
<keyword evidence="3 5" id="KW-0067">ATP-binding</keyword>
<dbReference type="AlphaFoldDB" id="A0A9D1LNK0"/>
<dbReference type="GO" id="GO:0016887">
    <property type="term" value="F:ATP hydrolysis activity"/>
    <property type="evidence" value="ECO:0007669"/>
    <property type="project" value="InterPro"/>
</dbReference>
<dbReference type="InterPro" id="IPR003593">
    <property type="entry name" value="AAA+_ATPase"/>
</dbReference>
<proteinExistence type="predicted"/>
<name>A0A9D1LNK0_9FIRM</name>
<dbReference type="InterPro" id="IPR027417">
    <property type="entry name" value="P-loop_NTPase"/>
</dbReference>
<dbReference type="CDD" id="cd03301">
    <property type="entry name" value="ABC_MalK_N"/>
    <property type="match status" value="1"/>
</dbReference>
<dbReference type="PROSITE" id="PS00211">
    <property type="entry name" value="ABC_TRANSPORTER_1"/>
    <property type="match status" value="1"/>
</dbReference>
<evidence type="ECO:0000256" key="1">
    <source>
        <dbReference type="ARBA" id="ARBA00022448"/>
    </source>
</evidence>
<evidence type="ECO:0000259" key="4">
    <source>
        <dbReference type="PROSITE" id="PS50893"/>
    </source>
</evidence>
<dbReference type="Gene3D" id="2.40.50.100">
    <property type="match status" value="1"/>
</dbReference>
<dbReference type="PANTHER" id="PTHR43875">
    <property type="entry name" value="MALTODEXTRIN IMPORT ATP-BINDING PROTEIN MSMX"/>
    <property type="match status" value="1"/>
</dbReference>
<dbReference type="InterPro" id="IPR017871">
    <property type="entry name" value="ABC_transporter-like_CS"/>
</dbReference>
<feature type="domain" description="ABC transporter" evidence="4">
    <location>
        <begin position="4"/>
        <end position="235"/>
    </location>
</feature>
<accession>A0A9D1LNK0</accession>
<evidence type="ECO:0000256" key="3">
    <source>
        <dbReference type="ARBA" id="ARBA00022840"/>
    </source>
</evidence>
<dbReference type="InterPro" id="IPR040582">
    <property type="entry name" value="OB_MalK-like"/>
</dbReference>
<dbReference type="Gene3D" id="3.40.50.300">
    <property type="entry name" value="P-loop containing nucleotide triphosphate hydrolases"/>
    <property type="match status" value="1"/>
</dbReference>
<dbReference type="GO" id="GO:0140359">
    <property type="term" value="F:ABC-type transporter activity"/>
    <property type="evidence" value="ECO:0007669"/>
    <property type="project" value="InterPro"/>
</dbReference>
<dbReference type="InterPro" id="IPR008995">
    <property type="entry name" value="Mo/tungstate-bd_C_term_dom"/>
</dbReference>
<evidence type="ECO:0000313" key="5">
    <source>
        <dbReference type="EMBL" id="HIU45190.1"/>
    </source>
</evidence>
<dbReference type="InterPro" id="IPR003439">
    <property type="entry name" value="ABC_transporter-like_ATP-bd"/>
</dbReference>
<dbReference type="GO" id="GO:0008643">
    <property type="term" value="P:carbohydrate transport"/>
    <property type="evidence" value="ECO:0007669"/>
    <property type="project" value="InterPro"/>
</dbReference>
<dbReference type="InterPro" id="IPR047641">
    <property type="entry name" value="ABC_transpr_MalK/UgpC-like"/>
</dbReference>